<dbReference type="OrthoDB" id="10648552at2759"/>
<gene>
    <name evidence="1" type="ORF">OE88DRAFT_1736870</name>
</gene>
<sequence length="344" mass="39315">MSGTNSTLSQLMQVLSRLEDERTGYLCFTFLRGNCSFFAAGQTSQANAVTLKEILMTYLKPLREETSLQFQTKETSFRLEAKKVHSIDNSRMKFVYPVDWEGLVMIRLVTTTDMKGMLSLIIRAANAKLKEEEYMYELLKDYQGTAIPFSFGIWECAWQPSGNEEKKILGVCHLTEYINTSTPYRTQNLRLWEENEIVMNRNHAQTWGLPRICEYLCKALLYLKDKRPGLLGGRISKEDVLTHEDLGGLGPTEDFKRSRAVWVKPGTALHAMTGSSQASEMSIKDFLAQYNQPEPAPKGTISAYPDVGFLRDYHVYERLAERLARMGYKIPSAARRTRDPCRDV</sequence>
<keyword evidence="2" id="KW-1185">Reference proteome</keyword>
<accession>A0A5C3MYH5</accession>
<dbReference type="Proteomes" id="UP000305948">
    <property type="component" value="Unassembled WGS sequence"/>
</dbReference>
<name>A0A5C3MYH5_9AGAM</name>
<reference evidence="1 2" key="1">
    <citation type="journal article" date="2019" name="Nat. Ecol. Evol.">
        <title>Megaphylogeny resolves global patterns of mushroom evolution.</title>
        <authorList>
            <person name="Varga T."/>
            <person name="Krizsan K."/>
            <person name="Foldi C."/>
            <person name="Dima B."/>
            <person name="Sanchez-Garcia M."/>
            <person name="Sanchez-Ramirez S."/>
            <person name="Szollosi G.J."/>
            <person name="Szarkandi J.G."/>
            <person name="Papp V."/>
            <person name="Albert L."/>
            <person name="Andreopoulos W."/>
            <person name="Angelini C."/>
            <person name="Antonin V."/>
            <person name="Barry K.W."/>
            <person name="Bougher N.L."/>
            <person name="Buchanan P."/>
            <person name="Buyck B."/>
            <person name="Bense V."/>
            <person name="Catcheside P."/>
            <person name="Chovatia M."/>
            <person name="Cooper J."/>
            <person name="Damon W."/>
            <person name="Desjardin D."/>
            <person name="Finy P."/>
            <person name="Geml J."/>
            <person name="Haridas S."/>
            <person name="Hughes K."/>
            <person name="Justo A."/>
            <person name="Karasinski D."/>
            <person name="Kautmanova I."/>
            <person name="Kiss B."/>
            <person name="Kocsube S."/>
            <person name="Kotiranta H."/>
            <person name="LaButti K.M."/>
            <person name="Lechner B.E."/>
            <person name="Liimatainen K."/>
            <person name="Lipzen A."/>
            <person name="Lukacs Z."/>
            <person name="Mihaltcheva S."/>
            <person name="Morgado L.N."/>
            <person name="Niskanen T."/>
            <person name="Noordeloos M.E."/>
            <person name="Ohm R.A."/>
            <person name="Ortiz-Santana B."/>
            <person name="Ovrebo C."/>
            <person name="Racz N."/>
            <person name="Riley R."/>
            <person name="Savchenko A."/>
            <person name="Shiryaev A."/>
            <person name="Soop K."/>
            <person name="Spirin V."/>
            <person name="Szebenyi C."/>
            <person name="Tomsovsky M."/>
            <person name="Tulloss R.E."/>
            <person name="Uehling J."/>
            <person name="Grigoriev I.V."/>
            <person name="Vagvolgyi C."/>
            <person name="Papp T."/>
            <person name="Martin F.M."/>
            <person name="Miettinen O."/>
            <person name="Hibbett D.S."/>
            <person name="Nagy L.G."/>
        </authorList>
    </citation>
    <scope>NUCLEOTIDE SEQUENCE [LARGE SCALE GENOMIC DNA]</scope>
    <source>
        <strain evidence="1 2">OMC1185</strain>
    </source>
</reference>
<protein>
    <submittedName>
        <fullName evidence="1">Uncharacterized protein</fullName>
    </submittedName>
</protein>
<evidence type="ECO:0000313" key="2">
    <source>
        <dbReference type="Proteomes" id="UP000305948"/>
    </source>
</evidence>
<proteinExistence type="predicted"/>
<dbReference type="AlphaFoldDB" id="A0A5C3MYH5"/>
<organism evidence="1 2">
    <name type="scientific">Heliocybe sulcata</name>
    <dbReference type="NCBI Taxonomy" id="5364"/>
    <lineage>
        <taxon>Eukaryota</taxon>
        <taxon>Fungi</taxon>
        <taxon>Dikarya</taxon>
        <taxon>Basidiomycota</taxon>
        <taxon>Agaricomycotina</taxon>
        <taxon>Agaricomycetes</taxon>
        <taxon>Gloeophyllales</taxon>
        <taxon>Gloeophyllaceae</taxon>
        <taxon>Heliocybe</taxon>
    </lineage>
</organism>
<dbReference type="EMBL" id="ML213516">
    <property type="protein sequence ID" value="TFK49226.1"/>
    <property type="molecule type" value="Genomic_DNA"/>
</dbReference>
<evidence type="ECO:0000313" key="1">
    <source>
        <dbReference type="EMBL" id="TFK49226.1"/>
    </source>
</evidence>